<feature type="compositionally biased region" description="Basic and acidic residues" evidence="2">
    <location>
        <begin position="97"/>
        <end position="114"/>
    </location>
</feature>
<evidence type="ECO:0000256" key="1">
    <source>
        <dbReference type="SAM" id="Coils"/>
    </source>
</evidence>
<feature type="compositionally biased region" description="Acidic residues" evidence="2">
    <location>
        <begin position="115"/>
        <end position="130"/>
    </location>
</feature>
<dbReference type="InterPro" id="IPR052584">
    <property type="entry name" value="U2_snRNP_Complex_Component"/>
</dbReference>
<feature type="compositionally biased region" description="Low complexity" evidence="2">
    <location>
        <begin position="427"/>
        <end position="443"/>
    </location>
</feature>
<feature type="compositionally biased region" description="Basic and acidic residues" evidence="2">
    <location>
        <begin position="452"/>
        <end position="472"/>
    </location>
</feature>
<feature type="compositionally biased region" description="Basic and acidic residues" evidence="2">
    <location>
        <begin position="805"/>
        <end position="822"/>
    </location>
</feature>
<dbReference type="InterPro" id="IPR006568">
    <property type="entry name" value="PSP_pro-rich"/>
</dbReference>
<feature type="region of interest" description="Disordered" evidence="2">
    <location>
        <begin position="97"/>
        <end position="139"/>
    </location>
</feature>
<gene>
    <name evidence="4" type="ORF">CBER1_06397</name>
</gene>
<feature type="compositionally biased region" description="Basic and acidic residues" evidence="2">
    <location>
        <begin position="577"/>
        <end position="599"/>
    </location>
</feature>
<feature type="domain" description="PSP proline-rich" evidence="3">
    <location>
        <begin position="287"/>
        <end position="340"/>
    </location>
</feature>
<feature type="compositionally biased region" description="Acidic residues" evidence="2">
    <location>
        <begin position="400"/>
        <end position="422"/>
    </location>
</feature>
<dbReference type="Proteomes" id="UP000237631">
    <property type="component" value="Unassembled WGS sequence"/>
</dbReference>
<dbReference type="STRING" id="357750.A0A2S6C6E9"/>
<feature type="compositionally biased region" description="Low complexity" evidence="2">
    <location>
        <begin position="1134"/>
        <end position="1143"/>
    </location>
</feature>
<feature type="compositionally biased region" description="Polar residues" evidence="2">
    <location>
        <begin position="1148"/>
        <end position="1159"/>
    </location>
</feature>
<name>A0A2S6C6E9_9PEZI</name>
<feature type="region of interest" description="Disordered" evidence="2">
    <location>
        <begin position="496"/>
        <end position="530"/>
    </location>
</feature>
<keyword evidence="1" id="KW-0175">Coiled coil</keyword>
<organism evidence="4 5">
    <name type="scientific">Cercospora berteroae</name>
    <dbReference type="NCBI Taxonomy" id="357750"/>
    <lineage>
        <taxon>Eukaryota</taxon>
        <taxon>Fungi</taxon>
        <taxon>Dikarya</taxon>
        <taxon>Ascomycota</taxon>
        <taxon>Pezizomycotina</taxon>
        <taxon>Dothideomycetes</taxon>
        <taxon>Dothideomycetidae</taxon>
        <taxon>Mycosphaerellales</taxon>
        <taxon>Mycosphaerellaceae</taxon>
        <taxon>Cercospora</taxon>
    </lineage>
</organism>
<feature type="region of interest" description="Disordered" evidence="2">
    <location>
        <begin position="1"/>
        <end position="84"/>
    </location>
</feature>
<evidence type="ECO:0000259" key="3">
    <source>
        <dbReference type="SMART" id="SM00581"/>
    </source>
</evidence>
<dbReference type="PANTHER" id="PTHR12785:SF6">
    <property type="entry name" value="SPLICING FACTOR 3B SUBUNIT 2"/>
    <property type="match status" value="1"/>
</dbReference>
<dbReference type="PANTHER" id="PTHR12785">
    <property type="entry name" value="SPLICING FACTOR 3B"/>
    <property type="match status" value="1"/>
</dbReference>
<feature type="compositionally biased region" description="Basic and acidic residues" evidence="2">
    <location>
        <begin position="706"/>
        <end position="720"/>
    </location>
</feature>
<dbReference type="SMART" id="SM00581">
    <property type="entry name" value="PSP"/>
    <property type="match status" value="1"/>
</dbReference>
<feature type="compositionally biased region" description="Basic and acidic residues" evidence="2">
    <location>
        <begin position="865"/>
        <end position="879"/>
    </location>
</feature>
<feature type="region of interest" description="Disordered" evidence="2">
    <location>
        <begin position="548"/>
        <end position="1200"/>
    </location>
</feature>
<reference evidence="5" key="1">
    <citation type="journal article" date="2017" name="bioRxiv">
        <title>Conservation of a gene cluster reveals novel cercosporin biosynthetic mechanisms and extends production to the genus Colletotrichum.</title>
        <authorList>
            <person name="de Jonge R."/>
            <person name="Ebert M.K."/>
            <person name="Huitt-Roehl C.R."/>
            <person name="Pal P."/>
            <person name="Suttle J.C."/>
            <person name="Spanner R.E."/>
            <person name="Neubauer J.D."/>
            <person name="Jurick W.M.II."/>
            <person name="Stott K.A."/>
            <person name="Secor G.A."/>
            <person name="Thomma B.P.H.J."/>
            <person name="Van de Peer Y."/>
            <person name="Townsend C.A."/>
            <person name="Bolton M.D."/>
        </authorList>
    </citation>
    <scope>NUCLEOTIDE SEQUENCE [LARGE SCALE GENOMIC DNA]</scope>
    <source>
        <strain evidence="5">CBS538.71</strain>
    </source>
</reference>
<comment type="caution">
    <text evidence="4">The sequence shown here is derived from an EMBL/GenBank/DDBJ whole genome shotgun (WGS) entry which is preliminary data.</text>
</comment>
<sequence>MPGVIVESQPATKARKPTKNEQRRAKKKQQKREVSETPAPTADAELAGRSETTEPAQPVAPADDDPIQNVPAIEPQDDLPIDDPLYSQFADIFAKFKEEDKEDPALKEPEKPEVFYDDDDNIQDEDEEEETKQRLSKKARKAANKLSIAELKAIVRKPEIVEWTDTSAQDPRLLVNIKSARNVVPVPSHWSLKREYLSSKRGIEKAGFALPKFIAETGISEMRDAVLEKQAEATLKQKARERVSGKTGKLDIDYQKLYEAFFRRQTKPSLTRYGEVYYEGKEFETNLRHLRPGELSEELKEALNMPPASPPPWLINQQKIGPPPSYPALKIAGLNAPPPPGASWGFHPGGYGKPPVDDENRPLFGGDVFGLSELKEDKDKAGGAMEPVDKSLWGELQPPADDEEEEEEEDEDEEEEDENEDESGTRTGLETPFGGTETPGGFTSTVPTDFPRGVDDVTLRKQRFGTETEASSHPRSAGTVLNERSIRAEGFFGGERAYDLSGKSGPPSNVPVLGQEQRGNKRKAGDVDVSMDVEALVRDGKMSKEDLQKMYEAQRAEQSGWQGGAAGEDLSGLVAEESAKRQKREKERAQRGRGRRADIPPEDQYGTGRGQSYRPGNVRERTPPSRLGGDSYRARSPPRRNDYHDSYKADTYRAPRGRSRSPPPRRDDDRLPLRRDDDRVPARRDDDRLPPRRDDTYRRRSPSPARFRDDRVPRGGDSYRGRPRSPLPARREDLPRDDLFRREPARDDRDYRDARDYRDERDTRPYVAPGRSPLPRYRDRSPLPLKRARDPSPISSRGRRSPPPMKRERLASPVRPRYDDYPPSRAASPPRRRYSPDPRDRRGYSPSVRGATRDYRLRSRSPLARNERGVDPRTVDNWRRPQRSPAPRQDHAYRDDPGVNSGTTSRRSSPPPIHPSRLSHLPNEERAPLNRASPLDPYDTREPYRASDHEPPRGHHTPQTRDLEYSDRTYEREREIPPPREPRRDDESSLPTRAPPTGPSSQRAPATMAPPTGPSATVGAPSGPRAAAGPPSGPRGAPAARGDFAPRGRGGFGGGDFAPRGRGGFGGSFRGARGGGFGRGGADGGFGRGGGDVGFSRGGGEAGHVAPRSVSEQVFSPPTGPAAAVPSGQPPSGPRSSFSGGQPPAFPRQSSVSSTNPYPRTQRFGSVANGTGNSDAIMSDIPTGPKGARRPNEAGMITAPAASRVHPAIAELPKIIEGGQRAESVIDRSKLKKLEEEAEKLRRQLEEKELRNRRSMRDWDKGQRELEVAGLRSELAEQALRTLNGESEGQAAF</sequence>
<feature type="compositionally biased region" description="Basic and acidic residues" evidence="2">
    <location>
        <begin position="834"/>
        <end position="843"/>
    </location>
</feature>
<dbReference type="EMBL" id="PNEN01000544">
    <property type="protein sequence ID" value="PPJ55301.1"/>
    <property type="molecule type" value="Genomic_DNA"/>
</dbReference>
<feature type="compositionally biased region" description="Basic and acidic residues" evidence="2">
    <location>
        <begin position="888"/>
        <end position="897"/>
    </location>
</feature>
<dbReference type="InterPro" id="IPR007180">
    <property type="entry name" value="DUF382"/>
</dbReference>
<accession>A0A2S6C6E9</accession>
<feature type="compositionally biased region" description="Gly residues" evidence="2">
    <location>
        <begin position="1048"/>
        <end position="1102"/>
    </location>
</feature>
<proteinExistence type="predicted"/>
<feature type="compositionally biased region" description="Low complexity" evidence="2">
    <location>
        <begin position="1019"/>
        <end position="1047"/>
    </location>
</feature>
<keyword evidence="5" id="KW-1185">Reference proteome</keyword>
<feature type="compositionally biased region" description="Basic and acidic residues" evidence="2">
    <location>
        <begin position="639"/>
        <end position="653"/>
    </location>
</feature>
<dbReference type="Pfam" id="PF04046">
    <property type="entry name" value="PSP"/>
    <property type="match status" value="1"/>
</dbReference>
<dbReference type="Pfam" id="PF04037">
    <property type="entry name" value="DUF382"/>
    <property type="match status" value="1"/>
</dbReference>
<evidence type="ECO:0000313" key="4">
    <source>
        <dbReference type="EMBL" id="PPJ55301.1"/>
    </source>
</evidence>
<feature type="compositionally biased region" description="Basic and acidic residues" evidence="2">
    <location>
        <begin position="729"/>
        <end position="764"/>
    </location>
</feature>
<feature type="region of interest" description="Disordered" evidence="2">
    <location>
        <begin position="340"/>
        <end position="482"/>
    </location>
</feature>
<feature type="compositionally biased region" description="Basic and acidic residues" evidence="2">
    <location>
        <begin position="938"/>
        <end position="987"/>
    </location>
</feature>
<feature type="coiled-coil region" evidence="1">
    <location>
        <begin position="1224"/>
        <end position="1258"/>
    </location>
</feature>
<protein>
    <recommendedName>
        <fullName evidence="3">PSP proline-rich domain-containing protein</fullName>
    </recommendedName>
</protein>
<dbReference type="OrthoDB" id="10260794at2759"/>
<evidence type="ECO:0000313" key="5">
    <source>
        <dbReference type="Proteomes" id="UP000237631"/>
    </source>
</evidence>
<evidence type="ECO:0000256" key="2">
    <source>
        <dbReference type="SAM" id="MobiDB-lite"/>
    </source>
</evidence>
<feature type="compositionally biased region" description="Basic and acidic residues" evidence="2">
    <location>
        <begin position="664"/>
        <end position="698"/>
    </location>
</feature>
<dbReference type="GO" id="GO:0005634">
    <property type="term" value="C:nucleus"/>
    <property type="evidence" value="ECO:0007669"/>
    <property type="project" value="InterPro"/>
</dbReference>